<comment type="caution">
    <text evidence="2">The sequence shown here is derived from an EMBL/GenBank/DDBJ whole genome shotgun (WGS) entry which is preliminary data.</text>
</comment>
<sequence>MGVWSPLEVFCLLAGLVVWAVAGVACVRLVLAHRRAWPPEVMAVGIAAPVLPVHVRMTALDALLSEGRIDAAEYAARRRELQDESVDWRR</sequence>
<keyword evidence="1" id="KW-1133">Transmembrane helix</keyword>
<proteinExistence type="predicted"/>
<accession>A0A4R5UBP0</accession>
<evidence type="ECO:0000313" key="3">
    <source>
        <dbReference type="Proteomes" id="UP000295543"/>
    </source>
</evidence>
<evidence type="ECO:0000313" key="2">
    <source>
        <dbReference type="EMBL" id="TDK32638.1"/>
    </source>
</evidence>
<reference evidence="2 3" key="1">
    <citation type="submission" date="2019-03" db="EMBL/GenBank/DDBJ databases">
        <title>Luteimonas zhaokaii sp.nov., isolated from the rectal contents of Plateau pika in Yushu, Qinghai Province, China.</title>
        <authorList>
            <person name="Zhang G."/>
        </authorList>
    </citation>
    <scope>NUCLEOTIDE SEQUENCE [LARGE SCALE GENOMIC DNA]</scope>
    <source>
        <strain evidence="2 3">THG-MD21</strain>
    </source>
</reference>
<dbReference type="Proteomes" id="UP000295543">
    <property type="component" value="Unassembled WGS sequence"/>
</dbReference>
<protein>
    <recommendedName>
        <fullName evidence="4">SHOCT domain-containing protein</fullName>
    </recommendedName>
</protein>
<organism evidence="2 3">
    <name type="scientific">Luteimonas terrae</name>
    <dbReference type="NCBI Taxonomy" id="1530191"/>
    <lineage>
        <taxon>Bacteria</taxon>
        <taxon>Pseudomonadati</taxon>
        <taxon>Pseudomonadota</taxon>
        <taxon>Gammaproteobacteria</taxon>
        <taxon>Lysobacterales</taxon>
        <taxon>Lysobacteraceae</taxon>
        <taxon>Luteimonas</taxon>
    </lineage>
</organism>
<keyword evidence="1" id="KW-0812">Transmembrane</keyword>
<feature type="transmembrane region" description="Helical" evidence="1">
    <location>
        <begin position="12"/>
        <end position="31"/>
    </location>
</feature>
<evidence type="ECO:0008006" key="4">
    <source>
        <dbReference type="Google" id="ProtNLM"/>
    </source>
</evidence>
<keyword evidence="3" id="KW-1185">Reference proteome</keyword>
<evidence type="ECO:0000256" key="1">
    <source>
        <dbReference type="SAM" id="Phobius"/>
    </source>
</evidence>
<name>A0A4R5UBP0_9GAMM</name>
<gene>
    <name evidence="2" type="ORF">E2F49_00725</name>
</gene>
<dbReference type="AlphaFoldDB" id="A0A4R5UBP0"/>
<dbReference type="EMBL" id="SMTG01000002">
    <property type="protein sequence ID" value="TDK32638.1"/>
    <property type="molecule type" value="Genomic_DNA"/>
</dbReference>
<keyword evidence="1" id="KW-0472">Membrane</keyword>
<dbReference type="RefSeq" id="WP_133392207.1">
    <property type="nucleotide sequence ID" value="NZ_SMTG01000002.1"/>
</dbReference>